<sequence>MVTREKLSIVLIAALLTVLGLLLVTGNERVESKSFVGLCVYSGEGFSVLTDGERTVGVYASLELGKVYRVEGIPFNSTSGLKIRPERVYPSTPTFPLDSITGAYWLSGVSYLLTPAKVRLALPLPADKGELVRVSGLWYGEKFYPVNHTRLGFPKKPSDDMPWAVEGVVLYSGGKTILWNGSEEVVLYLPYGAELKLGQRVRVVGIVRFYSKLSLFVDSPADVVVTGTAEKKPLRKARVGDVAVGNCTAVSAGRSLGLDCTELRLYGFSARVGDSIHFEALWRRSSLICLNCTVTVPREELPNDICSFSPGEFARISGNVSWVRVYKNGFGIANVTSGRCWVLLKLRKSLGVSVRANQTVTAYGFFTTYRDMPAFEVKSGDDLCSGSC</sequence>
<evidence type="ECO:0000313" key="2">
    <source>
        <dbReference type="Proteomes" id="UP000197418"/>
    </source>
</evidence>
<dbReference type="EMBL" id="CP015102">
    <property type="protein sequence ID" value="ASJ06324.1"/>
    <property type="molecule type" value="Genomic_DNA"/>
</dbReference>
<dbReference type="Proteomes" id="UP000197418">
    <property type="component" value="Chromosome"/>
</dbReference>
<dbReference type="KEGG" id="tpaf:A3L08_02740"/>
<name>A0A218P6C3_9EURY</name>
<gene>
    <name evidence="1" type="ORF">A3L08_02740</name>
</gene>
<keyword evidence="2" id="KW-1185">Reference proteome</keyword>
<protein>
    <submittedName>
        <fullName evidence="1">Uncharacterized protein</fullName>
    </submittedName>
</protein>
<reference evidence="1 2" key="1">
    <citation type="submission" date="2016-04" db="EMBL/GenBank/DDBJ databases">
        <title>Complete genome sequence of Thermococcus pacificus type strain P4.</title>
        <authorList>
            <person name="Oger P.M."/>
        </authorList>
    </citation>
    <scope>NUCLEOTIDE SEQUENCE [LARGE SCALE GENOMIC DNA]</scope>
    <source>
        <strain evidence="1 2">P-4</strain>
    </source>
</reference>
<accession>A0A218P6C3</accession>
<dbReference type="GeneID" id="33315154"/>
<organism evidence="1 2">
    <name type="scientific">Thermococcus pacificus</name>
    <dbReference type="NCBI Taxonomy" id="71998"/>
    <lineage>
        <taxon>Archaea</taxon>
        <taxon>Methanobacteriati</taxon>
        <taxon>Methanobacteriota</taxon>
        <taxon>Thermococci</taxon>
        <taxon>Thermococcales</taxon>
        <taxon>Thermococcaceae</taxon>
        <taxon>Thermococcus</taxon>
    </lineage>
</organism>
<dbReference type="RefSeq" id="WP_088853586.1">
    <property type="nucleotide sequence ID" value="NZ_CP015102.1"/>
</dbReference>
<dbReference type="AlphaFoldDB" id="A0A218P6C3"/>
<evidence type="ECO:0000313" key="1">
    <source>
        <dbReference type="EMBL" id="ASJ06324.1"/>
    </source>
</evidence>
<proteinExistence type="predicted"/>
<dbReference type="OrthoDB" id="86149at2157"/>